<keyword evidence="4" id="KW-0804">Transcription</keyword>
<dbReference type="Pfam" id="PF03466">
    <property type="entry name" value="LysR_substrate"/>
    <property type="match status" value="1"/>
</dbReference>
<name>A0ABW2BB31_9RHOB</name>
<evidence type="ECO:0000256" key="5">
    <source>
        <dbReference type="SAM" id="MobiDB-lite"/>
    </source>
</evidence>
<keyword evidence="3" id="KW-0238">DNA-binding</keyword>
<evidence type="ECO:0000256" key="3">
    <source>
        <dbReference type="ARBA" id="ARBA00023125"/>
    </source>
</evidence>
<feature type="compositionally biased region" description="Basic and acidic residues" evidence="5">
    <location>
        <begin position="237"/>
        <end position="255"/>
    </location>
</feature>
<accession>A0ABW2BB31</accession>
<keyword evidence="8" id="KW-1185">Reference proteome</keyword>
<organism evidence="7 8">
    <name type="scientific">Sulfitobacter porphyrae</name>
    <dbReference type="NCBI Taxonomy" id="1246864"/>
    <lineage>
        <taxon>Bacteria</taxon>
        <taxon>Pseudomonadati</taxon>
        <taxon>Pseudomonadota</taxon>
        <taxon>Alphaproteobacteria</taxon>
        <taxon>Rhodobacterales</taxon>
        <taxon>Roseobacteraceae</taxon>
        <taxon>Sulfitobacter</taxon>
    </lineage>
</organism>
<feature type="region of interest" description="Disordered" evidence="5">
    <location>
        <begin position="234"/>
        <end position="255"/>
    </location>
</feature>
<comment type="caution">
    <text evidence="7">The sequence shown here is derived from an EMBL/GenBank/DDBJ whole genome shotgun (WGS) entry which is preliminary data.</text>
</comment>
<reference evidence="8" key="1">
    <citation type="journal article" date="2019" name="Int. J. Syst. Evol. Microbiol.">
        <title>The Global Catalogue of Microorganisms (GCM) 10K type strain sequencing project: providing services to taxonomists for standard genome sequencing and annotation.</title>
        <authorList>
            <consortium name="The Broad Institute Genomics Platform"/>
            <consortium name="The Broad Institute Genome Sequencing Center for Infectious Disease"/>
            <person name="Wu L."/>
            <person name="Ma J."/>
        </authorList>
    </citation>
    <scope>NUCLEOTIDE SEQUENCE [LARGE SCALE GENOMIC DNA]</scope>
    <source>
        <strain evidence="8">CCUG 66188</strain>
    </source>
</reference>
<sequence length="255" mass="28505">MPEIREHLSGIASVLNDATTFDPANSRRTFRLSLSGLGEQVFLGPLAQRVFELAPQVRLENVSSPFQNLYRTLAARESELAIGLLELQEPQLRQCHLFDEDYRVIGPPGLSPQRTAAVDLSRERLVMAVPSLTYADDVEKVLSELGMAENVCMRIRNFGALPELLVTLGAFAIVPAYLGRRMSAAGQATLLDMILPRGRQKVQLVWHMNTMQDPGCIWLRKQITDLFQNPDIGEGALKTEPRRSAESLRIRPEQT</sequence>
<comment type="similarity">
    <text evidence="1">Belongs to the LysR transcriptional regulatory family.</text>
</comment>
<evidence type="ECO:0000259" key="6">
    <source>
        <dbReference type="Pfam" id="PF03466"/>
    </source>
</evidence>
<dbReference type="InterPro" id="IPR050389">
    <property type="entry name" value="LysR-type_TF"/>
</dbReference>
<protein>
    <submittedName>
        <fullName evidence="7">LysR substrate-binding domain-containing protein</fullName>
    </submittedName>
</protein>
<dbReference type="PANTHER" id="PTHR30118:SF15">
    <property type="entry name" value="TRANSCRIPTIONAL REGULATORY PROTEIN"/>
    <property type="match status" value="1"/>
</dbReference>
<proteinExistence type="inferred from homology"/>
<dbReference type="PANTHER" id="PTHR30118">
    <property type="entry name" value="HTH-TYPE TRANSCRIPTIONAL REGULATOR LEUO-RELATED"/>
    <property type="match status" value="1"/>
</dbReference>
<dbReference type="Proteomes" id="UP001596353">
    <property type="component" value="Unassembled WGS sequence"/>
</dbReference>
<evidence type="ECO:0000256" key="4">
    <source>
        <dbReference type="ARBA" id="ARBA00023163"/>
    </source>
</evidence>
<evidence type="ECO:0000313" key="7">
    <source>
        <dbReference type="EMBL" id="MFC6762451.1"/>
    </source>
</evidence>
<dbReference type="Gene3D" id="3.40.190.10">
    <property type="entry name" value="Periplasmic binding protein-like II"/>
    <property type="match status" value="2"/>
</dbReference>
<dbReference type="InterPro" id="IPR005119">
    <property type="entry name" value="LysR_subst-bd"/>
</dbReference>
<evidence type="ECO:0000313" key="8">
    <source>
        <dbReference type="Proteomes" id="UP001596353"/>
    </source>
</evidence>
<keyword evidence="2" id="KW-0805">Transcription regulation</keyword>
<feature type="domain" description="LysR substrate-binding" evidence="6">
    <location>
        <begin position="26"/>
        <end position="225"/>
    </location>
</feature>
<evidence type="ECO:0000256" key="1">
    <source>
        <dbReference type="ARBA" id="ARBA00009437"/>
    </source>
</evidence>
<dbReference type="SUPFAM" id="SSF53850">
    <property type="entry name" value="Periplasmic binding protein-like II"/>
    <property type="match status" value="1"/>
</dbReference>
<evidence type="ECO:0000256" key="2">
    <source>
        <dbReference type="ARBA" id="ARBA00023015"/>
    </source>
</evidence>
<gene>
    <name evidence="7" type="ORF">ACFQFQ_27600</name>
</gene>
<dbReference type="EMBL" id="JBHSWG010000004">
    <property type="protein sequence ID" value="MFC6762451.1"/>
    <property type="molecule type" value="Genomic_DNA"/>
</dbReference>